<comment type="similarity">
    <text evidence="2">Belongs to the EPSP synthase family.</text>
</comment>
<evidence type="ECO:0000256" key="8">
    <source>
        <dbReference type="ARBA" id="ARBA00044633"/>
    </source>
</evidence>
<dbReference type="PANTHER" id="PTHR21090:SF5">
    <property type="entry name" value="PENTAFUNCTIONAL AROM POLYPEPTIDE"/>
    <property type="match status" value="1"/>
</dbReference>
<dbReference type="GO" id="GO:0009423">
    <property type="term" value="P:chorismate biosynthetic process"/>
    <property type="evidence" value="ECO:0007669"/>
    <property type="project" value="UniProtKB-UniPathway"/>
</dbReference>
<dbReference type="PROSITE" id="PS00885">
    <property type="entry name" value="EPSP_SYNTHASE_2"/>
    <property type="match status" value="1"/>
</dbReference>
<evidence type="ECO:0000256" key="1">
    <source>
        <dbReference type="ARBA" id="ARBA00004811"/>
    </source>
</evidence>
<dbReference type="Gene3D" id="3.65.10.10">
    <property type="entry name" value="Enolpyruvate transferase domain"/>
    <property type="match status" value="4"/>
</dbReference>
<evidence type="ECO:0000256" key="3">
    <source>
        <dbReference type="ARBA" id="ARBA00012450"/>
    </source>
</evidence>
<dbReference type="InterPro" id="IPR013792">
    <property type="entry name" value="RNA3'P_cycl/enolpyr_Trfase_a/b"/>
</dbReference>
<keyword evidence="6" id="KW-0057">Aromatic amino acid biosynthesis</keyword>
<dbReference type="eggNOG" id="COG0128">
    <property type="taxonomic scope" value="Bacteria"/>
</dbReference>
<evidence type="ECO:0000256" key="2">
    <source>
        <dbReference type="ARBA" id="ARBA00009948"/>
    </source>
</evidence>
<protein>
    <recommendedName>
        <fullName evidence="3">3-phosphoshikimate 1-carboxyvinyltransferase</fullName>
        <ecNumber evidence="3">2.5.1.19</ecNumber>
    </recommendedName>
    <alternativeName>
        <fullName evidence="7">5-enolpyruvylshikimate-3-phosphate synthase</fullName>
    </alternativeName>
</protein>
<evidence type="ECO:0000256" key="4">
    <source>
        <dbReference type="ARBA" id="ARBA00022605"/>
    </source>
</evidence>
<reference key="2">
    <citation type="submission" date="2011-04" db="EMBL/GenBank/DDBJ databases">
        <title>Complete sequence of chromosome of Haliscomenobacter hydrossis DSM 1100.</title>
        <authorList>
            <consortium name="US DOE Joint Genome Institute (JGI-PGF)"/>
            <person name="Lucas S."/>
            <person name="Han J."/>
            <person name="Lapidus A."/>
            <person name="Bruce D."/>
            <person name="Goodwin L."/>
            <person name="Pitluck S."/>
            <person name="Peters L."/>
            <person name="Kyrpides N."/>
            <person name="Mavromatis K."/>
            <person name="Ivanova N."/>
            <person name="Ovchinnikova G."/>
            <person name="Pagani I."/>
            <person name="Daligault H."/>
            <person name="Detter J.C."/>
            <person name="Han C."/>
            <person name="Land M."/>
            <person name="Hauser L."/>
            <person name="Markowitz V."/>
            <person name="Cheng J.-F."/>
            <person name="Hugenholtz P."/>
            <person name="Woyke T."/>
            <person name="Wu D."/>
            <person name="Verbarg S."/>
            <person name="Frueling A."/>
            <person name="Brambilla E."/>
            <person name="Klenk H.-P."/>
            <person name="Eisen J.A."/>
        </authorList>
    </citation>
    <scope>NUCLEOTIDE SEQUENCE</scope>
    <source>
        <strain>DSM 1100</strain>
    </source>
</reference>
<dbReference type="InterPro" id="IPR023193">
    <property type="entry name" value="EPSP_synthase_CS"/>
</dbReference>
<dbReference type="InterPro" id="IPR001986">
    <property type="entry name" value="Enolpyruvate_Tfrase_dom"/>
</dbReference>
<organism evidence="10 11">
    <name type="scientific">Haliscomenobacter hydrossis (strain ATCC 27775 / DSM 1100 / LMG 10767 / O)</name>
    <dbReference type="NCBI Taxonomy" id="760192"/>
    <lineage>
        <taxon>Bacteria</taxon>
        <taxon>Pseudomonadati</taxon>
        <taxon>Bacteroidota</taxon>
        <taxon>Saprospiria</taxon>
        <taxon>Saprospirales</taxon>
        <taxon>Haliscomenobacteraceae</taxon>
        <taxon>Haliscomenobacter</taxon>
    </lineage>
</organism>
<dbReference type="AlphaFoldDB" id="F4L240"/>
<sequence>MYSIRKTNATLSGEITLAGSKSISNRTLIIRALCGESFPITHLANAKDTDLLQGLLSSNAIVRDAGAAGTTFRFMTAYLSTQEGIQVLTGTERMKQRPIGVLVDALRSLGANIEYLEEEGYPPLQIGPPNAFGRNNKVQISANTSSQYISALLMIAPTLPNGLVLELLGKIVSRPYIEMTLAQMAYFGVKHEWKGQFIRIEPQDYQARPFVVEADWSAASYYYAMAAFATEVDLQLNGLFEDSLQGDAVLTEIMTHLGVKTTFNTQGVHLSKTGLSLPAVFEYDFLRCPDLAQTIAVVCAGLGVTGRFTGLETLRIKETDRIAALDQELAKVGVKVIEEKLSADGKAFFRIEGKAVVPAKAPEFATYEDHRMAMAFAPLAFFGEIKIHEPEVVVKSYPDFWRDLRTVGFEIA</sequence>
<dbReference type="HOGENOM" id="CLU_024321_0_0_10"/>
<dbReference type="GO" id="GO:0003866">
    <property type="term" value="F:3-phosphoshikimate 1-carboxyvinyltransferase activity"/>
    <property type="evidence" value="ECO:0007669"/>
    <property type="project" value="UniProtKB-EC"/>
</dbReference>
<dbReference type="GO" id="GO:0009073">
    <property type="term" value="P:aromatic amino acid family biosynthetic process"/>
    <property type="evidence" value="ECO:0007669"/>
    <property type="project" value="UniProtKB-KW"/>
</dbReference>
<dbReference type="PIRSF" id="PIRSF000505">
    <property type="entry name" value="EPSPS"/>
    <property type="match status" value="1"/>
</dbReference>
<dbReference type="Proteomes" id="UP000008461">
    <property type="component" value="Chromosome"/>
</dbReference>
<dbReference type="UniPathway" id="UPA00053">
    <property type="reaction ID" value="UER00089"/>
</dbReference>
<dbReference type="InterPro" id="IPR036968">
    <property type="entry name" value="Enolpyruvate_Tfrase_sf"/>
</dbReference>
<evidence type="ECO:0000256" key="6">
    <source>
        <dbReference type="ARBA" id="ARBA00023141"/>
    </source>
</evidence>
<evidence type="ECO:0000259" key="9">
    <source>
        <dbReference type="Pfam" id="PF00275"/>
    </source>
</evidence>
<keyword evidence="11" id="KW-1185">Reference proteome</keyword>
<comment type="catalytic activity">
    <reaction evidence="8">
        <text>3-phosphoshikimate + phosphoenolpyruvate = 5-O-(1-carboxyvinyl)-3-phosphoshikimate + phosphate</text>
        <dbReference type="Rhea" id="RHEA:21256"/>
        <dbReference type="ChEBI" id="CHEBI:43474"/>
        <dbReference type="ChEBI" id="CHEBI:57701"/>
        <dbReference type="ChEBI" id="CHEBI:58702"/>
        <dbReference type="ChEBI" id="CHEBI:145989"/>
        <dbReference type="EC" id="2.5.1.19"/>
    </reaction>
    <physiologicalReaction direction="left-to-right" evidence="8">
        <dbReference type="Rhea" id="RHEA:21257"/>
    </physiologicalReaction>
</comment>
<dbReference type="SUPFAM" id="SSF55205">
    <property type="entry name" value="EPT/RTPC-like"/>
    <property type="match status" value="1"/>
</dbReference>
<dbReference type="InterPro" id="IPR006264">
    <property type="entry name" value="EPSP_synthase"/>
</dbReference>
<keyword evidence="5 10" id="KW-0808">Transferase</keyword>
<feature type="domain" description="Enolpyruvate transferase" evidence="9">
    <location>
        <begin position="57"/>
        <end position="404"/>
    </location>
</feature>
<accession>F4L240</accession>
<dbReference type="KEGG" id="hhy:Halhy_3795"/>
<evidence type="ECO:0000313" key="10">
    <source>
        <dbReference type="EMBL" id="AEE51647.1"/>
    </source>
</evidence>
<keyword evidence="4" id="KW-0028">Amino-acid biosynthesis</keyword>
<dbReference type="STRING" id="760192.Halhy_3795"/>
<dbReference type="RefSeq" id="WP_013766186.1">
    <property type="nucleotide sequence ID" value="NC_015510.1"/>
</dbReference>
<proteinExistence type="inferred from homology"/>
<dbReference type="PANTHER" id="PTHR21090">
    <property type="entry name" value="AROM/DEHYDROQUINATE SYNTHASE"/>
    <property type="match status" value="1"/>
</dbReference>
<gene>
    <name evidence="10" type="ordered locus">Halhy_3795</name>
</gene>
<evidence type="ECO:0000256" key="7">
    <source>
        <dbReference type="ARBA" id="ARBA00030046"/>
    </source>
</evidence>
<name>F4L240_HALH1</name>
<dbReference type="EC" id="2.5.1.19" evidence="3"/>
<dbReference type="GO" id="GO:0008652">
    <property type="term" value="P:amino acid biosynthetic process"/>
    <property type="evidence" value="ECO:0007669"/>
    <property type="project" value="UniProtKB-KW"/>
</dbReference>
<evidence type="ECO:0000313" key="11">
    <source>
        <dbReference type="Proteomes" id="UP000008461"/>
    </source>
</evidence>
<evidence type="ECO:0000256" key="5">
    <source>
        <dbReference type="ARBA" id="ARBA00022679"/>
    </source>
</evidence>
<dbReference type="EMBL" id="CP002691">
    <property type="protein sequence ID" value="AEE51647.1"/>
    <property type="molecule type" value="Genomic_DNA"/>
</dbReference>
<dbReference type="Pfam" id="PF00275">
    <property type="entry name" value="EPSP_synthase"/>
    <property type="match status" value="1"/>
</dbReference>
<comment type="pathway">
    <text evidence="1">Metabolic intermediate biosynthesis; chorismate biosynthesis; chorismate from D-erythrose 4-phosphate and phosphoenolpyruvate: step 6/7.</text>
</comment>
<reference evidence="10 11" key="1">
    <citation type="journal article" date="2011" name="Stand. Genomic Sci.">
        <title>Complete genome sequence of Haliscomenobacter hydrossis type strain (O).</title>
        <authorList>
            <consortium name="US DOE Joint Genome Institute (JGI-PGF)"/>
            <person name="Daligault H."/>
            <person name="Lapidus A."/>
            <person name="Zeytun A."/>
            <person name="Nolan M."/>
            <person name="Lucas S."/>
            <person name="Del Rio T.G."/>
            <person name="Tice H."/>
            <person name="Cheng J.F."/>
            <person name="Tapia R."/>
            <person name="Han C."/>
            <person name="Goodwin L."/>
            <person name="Pitluck S."/>
            <person name="Liolios K."/>
            <person name="Pagani I."/>
            <person name="Ivanova N."/>
            <person name="Huntemann M."/>
            <person name="Mavromatis K."/>
            <person name="Mikhailova N."/>
            <person name="Pati A."/>
            <person name="Chen A."/>
            <person name="Palaniappan K."/>
            <person name="Land M."/>
            <person name="Hauser L."/>
            <person name="Brambilla E.M."/>
            <person name="Rohde M."/>
            <person name="Verbarg S."/>
            <person name="Goker M."/>
            <person name="Bristow J."/>
            <person name="Eisen J.A."/>
            <person name="Markowitz V."/>
            <person name="Hugenholtz P."/>
            <person name="Kyrpides N.C."/>
            <person name="Klenk H.P."/>
            <person name="Woyke T."/>
        </authorList>
    </citation>
    <scope>NUCLEOTIDE SEQUENCE [LARGE SCALE GENOMIC DNA]</scope>
    <source>
        <strain evidence="11">ATCC 27775 / DSM 1100 / LMG 10767 / O</strain>
    </source>
</reference>